<dbReference type="CDD" id="cd05324">
    <property type="entry name" value="carb_red_PTCR-like_SDR_c"/>
    <property type="match status" value="1"/>
</dbReference>
<keyword evidence="2" id="KW-0521">NADP</keyword>
<reference evidence="6" key="1">
    <citation type="submission" date="2016-10" db="EMBL/GenBank/DDBJ databases">
        <authorList>
            <person name="Varghese N."/>
            <person name="Submissions S."/>
        </authorList>
    </citation>
    <scope>NUCLEOTIDE SEQUENCE [LARGE SCALE GENOMIC DNA]</scope>
    <source>
        <strain evidence="6">DSM 25329</strain>
    </source>
</reference>
<evidence type="ECO:0000313" key="6">
    <source>
        <dbReference type="Proteomes" id="UP000198748"/>
    </source>
</evidence>
<name>A0A1G6V8E1_9BACT</name>
<dbReference type="PRINTS" id="PR00080">
    <property type="entry name" value="SDRFAMILY"/>
</dbReference>
<dbReference type="SUPFAM" id="SSF51735">
    <property type="entry name" value="NAD(P)-binding Rossmann-fold domains"/>
    <property type="match status" value="1"/>
</dbReference>
<dbReference type="InterPro" id="IPR002347">
    <property type="entry name" value="SDR_fam"/>
</dbReference>
<dbReference type="OrthoDB" id="5786478at2"/>
<evidence type="ECO:0000256" key="4">
    <source>
        <dbReference type="RuleBase" id="RU000363"/>
    </source>
</evidence>
<keyword evidence="6" id="KW-1185">Reference proteome</keyword>
<organism evidence="5 6">
    <name type="scientific">Dyadobacter soli</name>
    <dbReference type="NCBI Taxonomy" id="659014"/>
    <lineage>
        <taxon>Bacteria</taxon>
        <taxon>Pseudomonadati</taxon>
        <taxon>Bacteroidota</taxon>
        <taxon>Cytophagia</taxon>
        <taxon>Cytophagales</taxon>
        <taxon>Spirosomataceae</taxon>
        <taxon>Dyadobacter</taxon>
    </lineage>
</organism>
<dbReference type="PANTHER" id="PTHR43490">
    <property type="entry name" value="(+)-NEOMENTHOL DEHYDROGENASE"/>
    <property type="match status" value="1"/>
</dbReference>
<dbReference type="EMBL" id="FNAN01000001">
    <property type="protein sequence ID" value="SDD49848.1"/>
    <property type="molecule type" value="Genomic_DNA"/>
</dbReference>
<dbReference type="GO" id="GO:0016616">
    <property type="term" value="F:oxidoreductase activity, acting on the CH-OH group of donors, NAD or NADP as acceptor"/>
    <property type="evidence" value="ECO:0007669"/>
    <property type="project" value="InterPro"/>
</dbReference>
<evidence type="ECO:0000256" key="3">
    <source>
        <dbReference type="ARBA" id="ARBA00023002"/>
    </source>
</evidence>
<dbReference type="RefSeq" id="WP_090145764.1">
    <property type="nucleotide sequence ID" value="NZ_FNAN01000001.1"/>
</dbReference>
<dbReference type="STRING" id="659014.SAMN04487996_101170"/>
<protein>
    <submittedName>
        <fullName evidence="5">NAD(P)-dependent dehydrogenase, short-chain alcohol dehydrogenase family</fullName>
    </submittedName>
</protein>
<dbReference type="InterPro" id="IPR036291">
    <property type="entry name" value="NAD(P)-bd_dom_sf"/>
</dbReference>
<accession>A0A1G6V8E1</accession>
<dbReference type="Pfam" id="PF00106">
    <property type="entry name" value="adh_short"/>
    <property type="match status" value="1"/>
</dbReference>
<evidence type="ECO:0000256" key="2">
    <source>
        <dbReference type="ARBA" id="ARBA00022857"/>
    </source>
</evidence>
<dbReference type="InterPro" id="IPR045313">
    <property type="entry name" value="CBR1-like"/>
</dbReference>
<dbReference type="PRINTS" id="PR00081">
    <property type="entry name" value="GDHRDH"/>
</dbReference>
<proteinExistence type="inferred from homology"/>
<evidence type="ECO:0000256" key="1">
    <source>
        <dbReference type="ARBA" id="ARBA00006484"/>
    </source>
</evidence>
<keyword evidence="3" id="KW-0560">Oxidoreductase</keyword>
<dbReference type="PANTHER" id="PTHR43490:SF99">
    <property type="entry name" value="SHORT-CHAIN DEHYDROGENASE_REDUCTASE"/>
    <property type="match status" value="1"/>
</dbReference>
<dbReference type="AlphaFoldDB" id="A0A1G6V8E1"/>
<dbReference type="Gene3D" id="3.40.50.720">
    <property type="entry name" value="NAD(P)-binding Rossmann-like Domain"/>
    <property type="match status" value="1"/>
</dbReference>
<sequence length="250" mass="26522">MSTQKVAFITGGNRGIGFETARKLGKSGILPVIGTRDEAAGREAVEKLKAEGIAAESIRFDVLNEADYATAHDYFESKFGKLDILINNAGISREGEPFAAIGRERATSGLSREALRDTMEANFFAVVFSTQALLPLIQKSDAGRIVNLSSTLGSLGLHSDPTSQTYAVKMFAYGASKTALNAFTVHLAHELKDTNVKVNSVHPGWVQTPLGGSVAPMTPEDGAATSVRLATIGADGPTGGFFFLDDTLPW</sequence>
<dbReference type="Proteomes" id="UP000198748">
    <property type="component" value="Unassembled WGS sequence"/>
</dbReference>
<dbReference type="PROSITE" id="PS00061">
    <property type="entry name" value="ADH_SHORT"/>
    <property type="match status" value="1"/>
</dbReference>
<gene>
    <name evidence="5" type="ORF">SAMN04487996_101170</name>
</gene>
<evidence type="ECO:0000313" key="5">
    <source>
        <dbReference type="EMBL" id="SDD49848.1"/>
    </source>
</evidence>
<comment type="similarity">
    <text evidence="1 4">Belongs to the short-chain dehydrogenases/reductases (SDR) family.</text>
</comment>
<dbReference type="InterPro" id="IPR020904">
    <property type="entry name" value="Sc_DH/Rdtase_CS"/>
</dbReference>